<dbReference type="KEGG" id="rdp:RD2015_1764"/>
<name>A0A0U3CY06_9BURK</name>
<organism evidence="2 3">
    <name type="scientific">Roseateles depolymerans</name>
    <dbReference type="NCBI Taxonomy" id="76731"/>
    <lineage>
        <taxon>Bacteria</taxon>
        <taxon>Pseudomonadati</taxon>
        <taxon>Pseudomonadota</taxon>
        <taxon>Betaproteobacteria</taxon>
        <taxon>Burkholderiales</taxon>
        <taxon>Sphaerotilaceae</taxon>
        <taxon>Roseateles</taxon>
    </lineage>
</organism>
<keyword evidence="3" id="KW-1185">Reference proteome</keyword>
<dbReference type="PROSITE" id="PS50802">
    <property type="entry name" value="OTU"/>
    <property type="match status" value="1"/>
</dbReference>
<accession>A0A0U3CY06</accession>
<feature type="compositionally biased region" description="Pro residues" evidence="1">
    <location>
        <begin position="80"/>
        <end position="90"/>
    </location>
</feature>
<protein>
    <submittedName>
        <fullName evidence="2">Uncharacterized protein</fullName>
    </submittedName>
</protein>
<feature type="compositionally biased region" description="Low complexity" evidence="1">
    <location>
        <begin position="24"/>
        <end position="66"/>
    </location>
</feature>
<evidence type="ECO:0000313" key="2">
    <source>
        <dbReference type="EMBL" id="ALV06246.1"/>
    </source>
</evidence>
<proteinExistence type="predicted"/>
<evidence type="ECO:0000313" key="3">
    <source>
        <dbReference type="Proteomes" id="UP000060699"/>
    </source>
</evidence>
<dbReference type="Proteomes" id="UP000060699">
    <property type="component" value="Chromosome"/>
</dbReference>
<dbReference type="AlphaFoldDB" id="A0A0U3CY06"/>
<evidence type="ECO:0000256" key="1">
    <source>
        <dbReference type="SAM" id="MobiDB-lite"/>
    </source>
</evidence>
<gene>
    <name evidence="2" type="ORF">RD2015_1764</name>
</gene>
<dbReference type="InterPro" id="IPR003323">
    <property type="entry name" value="OTU_dom"/>
</dbReference>
<reference evidence="2 3" key="1">
    <citation type="submission" date="2015-12" db="EMBL/GenBank/DDBJ databases">
        <title>Complete genome of Roseateles depolymerans KCTC 42856.</title>
        <authorList>
            <person name="Kim K.M."/>
        </authorList>
    </citation>
    <scope>NUCLEOTIDE SEQUENCE [LARGE SCALE GENOMIC DNA]</scope>
    <source>
        <strain evidence="2 3">KCTC 42856</strain>
    </source>
</reference>
<sequence>MISSFPATSALKDLNQDVSTSDMSSAAQSPASLPAASESTSESASEPSAFSSLPPSRSRPLPARPAVELLSHPRPHRPASDPPPPPLPRRPPLDRPVAQDARAGMVVAKSTPPHRPPPPPPVLTPQDIKDVCKAYLQTSTSPDAATRSLIPFLYGISSAWAYESGSPTERLQVPHRMMTLAEEIARTPTFEVPPIRLLWEAAQVLAPQMDRLLRQPEVIQQMPVGAQLALNAFLSVWDRVLGEGPSSTQTSTLSKCVPVESALTLAPAFRLNIGLTPSHPPAGTLVASSTPRTLSKDFSWSPVLPPPLITLTSVNGGLLLDAAPADVKDKRHAEAARHAMSTLEAELQDAAAKGQGLSDALRRFNTKVAKEWQLRPLLGNSATQGAGLVRTNAAAKTCAHTVWFRFEDLGKEDGVRALLTEPDAGYRLRGAYEVAALSTARQLRDWNKRHPDTSANIRSELLKGVATQHCIEITQSSRSKGMHLKFLVGVQDVRQVMTAQEQDVLDAILKDVEATLKSAKFNLYPLKPREPRKIPVVTLDKGDPMGCLQLLEKTARTEAPKPVQPSPSAYPSPVPSQLRFNQLRSSLLQPLWLDSLSTDTVMEDPGLLLTDIDTAFSRDYDAAMRPLLDDIRTPGVWSQFSAELAPRLLADCPGWPKGRALFIHDAVNGDLRSTAGPKGTGMEPIRLALGMANQHYRPLADGRMLDVPLDGDCFYTAVLAAMQPKERLTLLKACGCAEEDRETLGPAALSLRRHFADYVDRHREDYRKQIIEWHAVLD</sequence>
<dbReference type="STRING" id="76731.RD2015_1764"/>
<dbReference type="EMBL" id="CP013729">
    <property type="protein sequence ID" value="ALV06246.1"/>
    <property type="molecule type" value="Genomic_DNA"/>
</dbReference>
<feature type="region of interest" description="Disordered" evidence="1">
    <location>
        <begin position="1"/>
        <end position="96"/>
    </location>
</feature>